<feature type="region of interest" description="Disordered" evidence="1">
    <location>
        <begin position="1"/>
        <end position="42"/>
    </location>
</feature>
<dbReference type="AlphaFoldDB" id="A0A5B6VPT2"/>
<sequence length="105" mass="11863">MGNAGKTHASHELRRKREKKEMSASTKGSIGAPTASPSPSHAQRCSFICQPFYINGEKMKFNRFEESSEEFDAISEKRFLLCKVERLFAKNAATSKPNSYFAHLF</sequence>
<comment type="caution">
    <text evidence="2">The sequence shown here is derived from an EMBL/GenBank/DDBJ whole genome shotgun (WGS) entry which is preliminary data.</text>
</comment>
<accession>A0A5B6VPT2</accession>
<evidence type="ECO:0000313" key="2">
    <source>
        <dbReference type="EMBL" id="KAA3471054.1"/>
    </source>
</evidence>
<reference evidence="3" key="1">
    <citation type="journal article" date="2019" name="Plant Biotechnol. J.">
        <title>Genome sequencing of the Australian wild diploid species Gossypium australe highlights disease resistance and delayed gland morphogenesis.</title>
        <authorList>
            <person name="Cai Y."/>
            <person name="Cai X."/>
            <person name="Wang Q."/>
            <person name="Wang P."/>
            <person name="Zhang Y."/>
            <person name="Cai C."/>
            <person name="Xu Y."/>
            <person name="Wang K."/>
            <person name="Zhou Z."/>
            <person name="Wang C."/>
            <person name="Geng S."/>
            <person name="Li B."/>
            <person name="Dong Q."/>
            <person name="Hou Y."/>
            <person name="Wang H."/>
            <person name="Ai P."/>
            <person name="Liu Z."/>
            <person name="Yi F."/>
            <person name="Sun M."/>
            <person name="An G."/>
            <person name="Cheng J."/>
            <person name="Zhang Y."/>
            <person name="Shi Q."/>
            <person name="Xie Y."/>
            <person name="Shi X."/>
            <person name="Chang Y."/>
            <person name="Huang F."/>
            <person name="Chen Y."/>
            <person name="Hong S."/>
            <person name="Mi L."/>
            <person name="Sun Q."/>
            <person name="Zhang L."/>
            <person name="Zhou B."/>
            <person name="Peng R."/>
            <person name="Zhang X."/>
            <person name="Liu F."/>
        </authorList>
    </citation>
    <scope>NUCLEOTIDE SEQUENCE [LARGE SCALE GENOMIC DNA]</scope>
    <source>
        <strain evidence="3">cv. PA1801</strain>
    </source>
</reference>
<proteinExistence type="predicted"/>
<dbReference type="EMBL" id="SMMG02000006">
    <property type="protein sequence ID" value="KAA3471054.1"/>
    <property type="molecule type" value="Genomic_DNA"/>
</dbReference>
<dbReference type="Proteomes" id="UP000325315">
    <property type="component" value="Unassembled WGS sequence"/>
</dbReference>
<organism evidence="2 3">
    <name type="scientific">Gossypium australe</name>
    <dbReference type="NCBI Taxonomy" id="47621"/>
    <lineage>
        <taxon>Eukaryota</taxon>
        <taxon>Viridiplantae</taxon>
        <taxon>Streptophyta</taxon>
        <taxon>Embryophyta</taxon>
        <taxon>Tracheophyta</taxon>
        <taxon>Spermatophyta</taxon>
        <taxon>Magnoliopsida</taxon>
        <taxon>eudicotyledons</taxon>
        <taxon>Gunneridae</taxon>
        <taxon>Pentapetalae</taxon>
        <taxon>rosids</taxon>
        <taxon>malvids</taxon>
        <taxon>Malvales</taxon>
        <taxon>Malvaceae</taxon>
        <taxon>Malvoideae</taxon>
        <taxon>Gossypium</taxon>
    </lineage>
</organism>
<protein>
    <submittedName>
        <fullName evidence="2">Uncharacterized protein</fullName>
    </submittedName>
</protein>
<gene>
    <name evidence="2" type="ORF">EPI10_016709</name>
</gene>
<name>A0A5B6VPT2_9ROSI</name>
<keyword evidence="3" id="KW-1185">Reference proteome</keyword>
<evidence type="ECO:0000313" key="3">
    <source>
        <dbReference type="Proteomes" id="UP000325315"/>
    </source>
</evidence>
<evidence type="ECO:0000256" key="1">
    <source>
        <dbReference type="SAM" id="MobiDB-lite"/>
    </source>
</evidence>